<proteinExistence type="inferred from homology"/>
<name>G6XMD8_9PROT</name>
<reference evidence="8 9" key="1">
    <citation type="submission" date="2011-10" db="EMBL/GenBank/DDBJ databases">
        <title>Genome sequence of Gluconobacter morbifer G707, isolated from Drosophila gut.</title>
        <authorList>
            <person name="Lee W.-J."/>
            <person name="Kim E.-K."/>
        </authorList>
    </citation>
    <scope>NUCLEOTIDE SEQUENCE [LARGE SCALE GENOMIC DNA]</scope>
    <source>
        <strain evidence="8 9">G707</strain>
    </source>
</reference>
<dbReference type="GO" id="GO:0008270">
    <property type="term" value="F:zinc ion binding"/>
    <property type="evidence" value="ECO:0007669"/>
    <property type="project" value="UniProtKB-UniRule"/>
</dbReference>
<dbReference type="InterPro" id="IPR017714">
    <property type="entry name" value="MethylthioRu-1-P_deHdtase_MtnB"/>
</dbReference>
<feature type="domain" description="Class II aldolase/adducin N-terminal" evidence="7">
    <location>
        <begin position="15"/>
        <end position="201"/>
    </location>
</feature>
<comment type="catalytic activity">
    <reaction evidence="6">
        <text>5-(methylsulfanyl)-D-ribulose 1-phosphate = 5-methylsulfanyl-2,3-dioxopentyl phosphate + H2O</text>
        <dbReference type="Rhea" id="RHEA:15549"/>
        <dbReference type="ChEBI" id="CHEBI:15377"/>
        <dbReference type="ChEBI" id="CHEBI:58548"/>
        <dbReference type="ChEBI" id="CHEBI:58828"/>
        <dbReference type="EC" id="4.2.1.109"/>
    </reaction>
</comment>
<dbReference type="PANTHER" id="PTHR22789">
    <property type="entry name" value="FUCULOSE PHOSPHATE ALDOLASE"/>
    <property type="match status" value="1"/>
</dbReference>
<evidence type="ECO:0000259" key="7">
    <source>
        <dbReference type="SMART" id="SM01007"/>
    </source>
</evidence>
<dbReference type="Proteomes" id="UP000004949">
    <property type="component" value="Unassembled WGS sequence"/>
</dbReference>
<dbReference type="EC" id="4.2.1.109" evidence="6"/>
<dbReference type="eggNOG" id="COG0235">
    <property type="taxonomic scope" value="Bacteria"/>
</dbReference>
<evidence type="ECO:0000256" key="2">
    <source>
        <dbReference type="ARBA" id="ARBA00022723"/>
    </source>
</evidence>
<organism evidence="8 9">
    <name type="scientific">Gluconobacter morbifer G707</name>
    <dbReference type="NCBI Taxonomy" id="1088869"/>
    <lineage>
        <taxon>Bacteria</taxon>
        <taxon>Pseudomonadati</taxon>
        <taxon>Pseudomonadota</taxon>
        <taxon>Alphaproteobacteria</taxon>
        <taxon>Acetobacterales</taxon>
        <taxon>Acetobacteraceae</taxon>
        <taxon>Gluconobacter</taxon>
    </lineage>
</organism>
<dbReference type="STRING" id="1088869.GMO_26560"/>
<protein>
    <recommendedName>
        <fullName evidence="6">Methylthioribulose-1-phosphate dehydratase</fullName>
        <shortName evidence="6">MTRu-1-P dehydratase</shortName>
        <ecNumber evidence="6">4.2.1.109</ecNumber>
    </recommendedName>
</protein>
<dbReference type="UniPathway" id="UPA00904">
    <property type="reaction ID" value="UER00875"/>
</dbReference>
<evidence type="ECO:0000313" key="9">
    <source>
        <dbReference type="Proteomes" id="UP000004949"/>
    </source>
</evidence>
<dbReference type="RefSeq" id="WP_008852797.1">
    <property type="nucleotide sequence ID" value="NZ_AGQV01000013.1"/>
</dbReference>
<dbReference type="EMBL" id="AGQV01000013">
    <property type="protein sequence ID" value="EHH67036.1"/>
    <property type="molecule type" value="Genomic_DNA"/>
</dbReference>
<evidence type="ECO:0000256" key="1">
    <source>
        <dbReference type="ARBA" id="ARBA00022605"/>
    </source>
</evidence>
<dbReference type="GO" id="GO:0016832">
    <property type="term" value="F:aldehyde-lyase activity"/>
    <property type="evidence" value="ECO:0007669"/>
    <property type="project" value="TreeGrafter"/>
</dbReference>
<comment type="cofactor">
    <cofactor evidence="6">
        <name>Zn(2+)</name>
        <dbReference type="ChEBI" id="CHEBI:29105"/>
    </cofactor>
    <text evidence="6">Binds 1 zinc ion per subunit.</text>
</comment>
<feature type="binding site" evidence="6">
    <location>
        <position position="103"/>
    </location>
    <ligand>
        <name>Zn(2+)</name>
        <dbReference type="ChEBI" id="CHEBI:29105"/>
    </ligand>
</feature>
<keyword evidence="5 6" id="KW-0456">Lyase</keyword>
<dbReference type="AlphaFoldDB" id="G6XMD8"/>
<dbReference type="GO" id="GO:0019323">
    <property type="term" value="P:pentose catabolic process"/>
    <property type="evidence" value="ECO:0007669"/>
    <property type="project" value="TreeGrafter"/>
</dbReference>
<keyword evidence="1 6" id="KW-0028">Amino-acid biosynthesis</keyword>
<keyword evidence="3 6" id="KW-0862">Zinc</keyword>
<comment type="similarity">
    <text evidence="6">Belongs to the aldolase class II family. MtnB subfamily.</text>
</comment>
<comment type="caution">
    <text evidence="8">The sequence shown here is derived from an EMBL/GenBank/DDBJ whole genome shotgun (WGS) entry which is preliminary data.</text>
</comment>
<feature type="binding site" evidence="6">
    <location>
        <position position="101"/>
    </location>
    <ligand>
        <name>Zn(2+)</name>
        <dbReference type="ChEBI" id="CHEBI:29105"/>
    </ligand>
</feature>
<accession>G6XMD8</accession>
<dbReference type="OrthoDB" id="5500703at2"/>
<dbReference type="GO" id="GO:0019509">
    <property type="term" value="P:L-methionine salvage from methylthioadenosine"/>
    <property type="evidence" value="ECO:0007669"/>
    <property type="project" value="UniProtKB-UniRule"/>
</dbReference>
<gene>
    <name evidence="6" type="primary">mtnB</name>
    <name evidence="8" type="ORF">GMO_26560</name>
</gene>
<keyword evidence="2 6" id="KW-0479">Metal-binding</keyword>
<sequence>MRQSMTDGTWVSAARDIVRAGQRMDQSGWVPATAGNLSRRLEDGRIAITRSGCHKGFLTEDDVIGVHPDGTPVRDGDRSSAETLLHTQLYAHDPSIGAVLHGHSVAATILSMDEPTRALTFSDYEILKVFEGQTMHAATLTLPLFDNDQDIARLADVVAPELPKMRMGYLIRGHGVYVWGKDMFTALARLEGLEFLLACKLARLQKKG</sequence>
<evidence type="ECO:0000256" key="5">
    <source>
        <dbReference type="ARBA" id="ARBA00023239"/>
    </source>
</evidence>
<dbReference type="SUPFAM" id="SSF53639">
    <property type="entry name" value="AraD/HMP-PK domain-like"/>
    <property type="match status" value="1"/>
</dbReference>
<dbReference type="InterPro" id="IPR050197">
    <property type="entry name" value="Aldolase_class_II_sugar_metab"/>
</dbReference>
<keyword evidence="9" id="KW-1185">Reference proteome</keyword>
<dbReference type="Gene3D" id="3.40.225.10">
    <property type="entry name" value="Class II aldolase/adducin N-terminal domain"/>
    <property type="match status" value="1"/>
</dbReference>
<comment type="function">
    <text evidence="6">Catalyzes the dehydration of methylthioribulose-1-phosphate (MTRu-1-P) into 2,3-diketo-5-methylthiopentyl-1-phosphate (DK-MTP-1-P).</text>
</comment>
<dbReference type="PATRIC" id="fig|1088869.3.peg.2647"/>
<evidence type="ECO:0000313" key="8">
    <source>
        <dbReference type="EMBL" id="EHH67036.1"/>
    </source>
</evidence>
<keyword evidence="4 6" id="KW-0486">Methionine biosynthesis</keyword>
<dbReference type="NCBIfam" id="NF006672">
    <property type="entry name" value="PRK09220.1"/>
    <property type="match status" value="1"/>
</dbReference>
<evidence type="ECO:0000256" key="4">
    <source>
        <dbReference type="ARBA" id="ARBA00023167"/>
    </source>
</evidence>
<comment type="pathway">
    <text evidence="6">Amino-acid biosynthesis; L-methionine biosynthesis via salvage pathway; L-methionine from S-methyl-5-thio-alpha-D-ribose 1-phosphate: step 2/6.</text>
</comment>
<evidence type="ECO:0000256" key="3">
    <source>
        <dbReference type="ARBA" id="ARBA00022833"/>
    </source>
</evidence>
<dbReference type="GO" id="GO:0005829">
    <property type="term" value="C:cytosol"/>
    <property type="evidence" value="ECO:0007669"/>
    <property type="project" value="TreeGrafter"/>
</dbReference>
<dbReference type="NCBIfam" id="TIGR03328">
    <property type="entry name" value="salvage_mtnB"/>
    <property type="match status" value="1"/>
</dbReference>
<dbReference type="GO" id="GO:0046570">
    <property type="term" value="F:methylthioribulose 1-phosphate dehydratase activity"/>
    <property type="evidence" value="ECO:0007669"/>
    <property type="project" value="UniProtKB-UniRule"/>
</dbReference>
<dbReference type="Pfam" id="PF00596">
    <property type="entry name" value="Aldolase_II"/>
    <property type="match status" value="1"/>
</dbReference>
<dbReference type="PANTHER" id="PTHR22789:SF0">
    <property type="entry name" value="3-OXO-TETRONATE 4-PHOSPHATE DECARBOXYLASE-RELATED"/>
    <property type="match status" value="1"/>
</dbReference>
<dbReference type="InterPro" id="IPR036409">
    <property type="entry name" value="Aldolase_II/adducin_N_sf"/>
</dbReference>
<dbReference type="HAMAP" id="MF_01677">
    <property type="entry name" value="Salvage_MtnB"/>
    <property type="match status" value="1"/>
</dbReference>
<dbReference type="InterPro" id="IPR001303">
    <property type="entry name" value="Aldolase_II/adducin_N"/>
</dbReference>
<dbReference type="SMART" id="SM01007">
    <property type="entry name" value="Aldolase_II"/>
    <property type="match status" value="1"/>
</dbReference>
<evidence type="ECO:0000256" key="6">
    <source>
        <dbReference type="HAMAP-Rule" id="MF_01677"/>
    </source>
</evidence>